<dbReference type="Gene3D" id="3.30.2350.10">
    <property type="entry name" value="Pseudouridine synthase"/>
    <property type="match status" value="1"/>
</dbReference>
<dbReference type="InterPro" id="IPR036986">
    <property type="entry name" value="S4_RNA-bd_sf"/>
</dbReference>
<dbReference type="PANTHER" id="PTHR21600">
    <property type="entry name" value="MITOCHONDRIAL RNA PSEUDOURIDINE SYNTHASE"/>
    <property type="match status" value="1"/>
</dbReference>
<evidence type="ECO:0000256" key="6">
    <source>
        <dbReference type="PROSITE-ProRule" id="PRU00182"/>
    </source>
</evidence>
<comment type="caution">
    <text evidence="8">The sequence shown here is derived from an EMBL/GenBank/DDBJ whole genome shotgun (WGS) entry which is preliminary data.</text>
</comment>
<sequence length="314" mass="35004">MITYRVPANAAGQRLDRFLVKFMPKAGKGLLMKMTRKKRIKLNGRRAAPKDTIQEGDTLTFYFSDETYAKFKGETAGHTPTQNPLPETLSTLIHPPLYEDAQILAVNKPAGLLTQPDHTGDPSVSDLAALFSDGTFHAAPANRLDRGTSGIVLIPKNYEVQKKLLQSIRERKAHKTYLALVFGTVTHSGRCDNRLIREQNKTRISDTEKGTDAALRYRPVQSVNGFTMLEVDLFTGKTHQIRAQLAHIGHPIVGDVKYGSEKSNQTLKTRYHLGHPLLHAAHYTLNTPTLSFDIRAPIDDPAFRVILDALNFNV</sequence>
<evidence type="ECO:0000259" key="7">
    <source>
        <dbReference type="Pfam" id="PF00849"/>
    </source>
</evidence>
<keyword evidence="3" id="KW-0413">Isomerase</keyword>
<evidence type="ECO:0000256" key="1">
    <source>
        <dbReference type="ARBA" id="ARBA00000073"/>
    </source>
</evidence>
<evidence type="ECO:0000256" key="5">
    <source>
        <dbReference type="ARBA" id="ARBA00033164"/>
    </source>
</evidence>
<accession>A0A7X2NF74</accession>
<dbReference type="Pfam" id="PF00849">
    <property type="entry name" value="PseudoU_synth_2"/>
    <property type="match status" value="1"/>
</dbReference>
<keyword evidence="6" id="KW-0694">RNA-binding</keyword>
<evidence type="ECO:0000256" key="3">
    <source>
        <dbReference type="ARBA" id="ARBA00023235"/>
    </source>
</evidence>
<comment type="catalytic activity">
    <reaction evidence="1">
        <text>a uridine in RNA = a pseudouridine in RNA</text>
        <dbReference type="Rhea" id="RHEA:48348"/>
        <dbReference type="Rhea" id="RHEA-COMP:12068"/>
        <dbReference type="Rhea" id="RHEA-COMP:12069"/>
        <dbReference type="ChEBI" id="CHEBI:65314"/>
        <dbReference type="ChEBI" id="CHEBI:65315"/>
    </reaction>
</comment>
<organism evidence="8 9">
    <name type="scientific">Pseudoramibacter porci</name>
    <dbReference type="NCBI Taxonomy" id="2606631"/>
    <lineage>
        <taxon>Bacteria</taxon>
        <taxon>Bacillati</taxon>
        <taxon>Bacillota</taxon>
        <taxon>Clostridia</taxon>
        <taxon>Eubacteriales</taxon>
        <taxon>Eubacteriaceae</taxon>
        <taxon>Pseudoramibacter</taxon>
    </lineage>
</organism>
<dbReference type="GO" id="GO:0003723">
    <property type="term" value="F:RNA binding"/>
    <property type="evidence" value="ECO:0007669"/>
    <property type="project" value="UniProtKB-KW"/>
</dbReference>
<evidence type="ECO:0000256" key="4">
    <source>
        <dbReference type="ARBA" id="ARBA00031870"/>
    </source>
</evidence>
<dbReference type="GO" id="GO:0140098">
    <property type="term" value="F:catalytic activity, acting on RNA"/>
    <property type="evidence" value="ECO:0007669"/>
    <property type="project" value="UniProtKB-ARBA"/>
</dbReference>
<name>A0A7X2NF74_9FIRM</name>
<keyword evidence="9" id="KW-1185">Reference proteome</keyword>
<evidence type="ECO:0000313" key="8">
    <source>
        <dbReference type="EMBL" id="MSS18988.1"/>
    </source>
</evidence>
<comment type="similarity">
    <text evidence="2">Belongs to the pseudouridine synthase RluA family.</text>
</comment>
<evidence type="ECO:0000313" key="9">
    <source>
        <dbReference type="Proteomes" id="UP000461754"/>
    </source>
</evidence>
<dbReference type="CDD" id="cd02869">
    <property type="entry name" value="PseudoU_synth_RluA_like"/>
    <property type="match status" value="1"/>
</dbReference>
<protein>
    <recommendedName>
        <fullName evidence="4">RNA pseudouridylate synthase</fullName>
    </recommendedName>
    <alternativeName>
        <fullName evidence="5">RNA-uridine isomerase</fullName>
    </alternativeName>
</protein>
<dbReference type="GO" id="GO:0001522">
    <property type="term" value="P:pseudouridine synthesis"/>
    <property type="evidence" value="ECO:0007669"/>
    <property type="project" value="InterPro"/>
</dbReference>
<dbReference type="PROSITE" id="PS50889">
    <property type="entry name" value="S4"/>
    <property type="match status" value="1"/>
</dbReference>
<gene>
    <name evidence="8" type="ORF">FYJ52_00945</name>
</gene>
<dbReference type="SUPFAM" id="SSF55120">
    <property type="entry name" value="Pseudouridine synthase"/>
    <property type="match status" value="1"/>
</dbReference>
<proteinExistence type="inferred from homology"/>
<dbReference type="RefSeq" id="WP_154575392.1">
    <property type="nucleotide sequence ID" value="NZ_VUMO01000001.1"/>
</dbReference>
<feature type="domain" description="Pseudouridine synthase RsuA/RluA-like" evidence="7">
    <location>
        <begin position="103"/>
        <end position="247"/>
    </location>
</feature>
<dbReference type="GO" id="GO:0009982">
    <property type="term" value="F:pseudouridine synthase activity"/>
    <property type="evidence" value="ECO:0007669"/>
    <property type="project" value="InterPro"/>
</dbReference>
<dbReference type="Proteomes" id="UP000461754">
    <property type="component" value="Unassembled WGS sequence"/>
</dbReference>
<dbReference type="AlphaFoldDB" id="A0A7X2NF74"/>
<dbReference type="InterPro" id="IPR050188">
    <property type="entry name" value="RluA_PseudoU_synthase"/>
</dbReference>
<dbReference type="PANTHER" id="PTHR21600:SF83">
    <property type="entry name" value="PSEUDOURIDYLATE SYNTHASE RPUSD4, MITOCHONDRIAL"/>
    <property type="match status" value="1"/>
</dbReference>
<evidence type="ECO:0000256" key="2">
    <source>
        <dbReference type="ARBA" id="ARBA00010876"/>
    </source>
</evidence>
<dbReference type="EMBL" id="VUMO01000001">
    <property type="protein sequence ID" value="MSS18988.1"/>
    <property type="molecule type" value="Genomic_DNA"/>
</dbReference>
<dbReference type="Gene3D" id="3.10.290.10">
    <property type="entry name" value="RNA-binding S4 domain"/>
    <property type="match status" value="1"/>
</dbReference>
<dbReference type="GO" id="GO:0006396">
    <property type="term" value="P:RNA processing"/>
    <property type="evidence" value="ECO:0007669"/>
    <property type="project" value="UniProtKB-ARBA"/>
</dbReference>
<reference evidence="8 9" key="1">
    <citation type="submission" date="2019-08" db="EMBL/GenBank/DDBJ databases">
        <title>In-depth cultivation of the pig gut microbiome towards novel bacterial diversity and tailored functional studies.</title>
        <authorList>
            <person name="Wylensek D."/>
            <person name="Hitch T.C.A."/>
            <person name="Clavel T."/>
        </authorList>
    </citation>
    <scope>NUCLEOTIDE SEQUENCE [LARGE SCALE GENOMIC DNA]</scope>
    <source>
        <strain evidence="8 9">RF-744-FAT-4</strain>
    </source>
</reference>
<dbReference type="InterPro" id="IPR006145">
    <property type="entry name" value="PsdUridine_synth_RsuA/RluA"/>
</dbReference>
<dbReference type="InterPro" id="IPR020103">
    <property type="entry name" value="PsdUridine_synth_cat_dom_sf"/>
</dbReference>